<comment type="caution">
    <text evidence="2">The sequence shown here is derived from an EMBL/GenBank/DDBJ whole genome shotgun (WGS) entry which is preliminary data.</text>
</comment>
<dbReference type="EMBL" id="JPGK01000004">
    <property type="protein sequence ID" value="KGA94165.1"/>
    <property type="molecule type" value="Genomic_DNA"/>
</dbReference>
<proteinExistence type="predicted"/>
<evidence type="ECO:0000256" key="1">
    <source>
        <dbReference type="SAM" id="MobiDB-lite"/>
    </source>
</evidence>
<dbReference type="Gene3D" id="2.130.10.10">
    <property type="entry name" value="YVTN repeat-like/Quinoprotein amine dehydrogenase"/>
    <property type="match status" value="1"/>
</dbReference>
<dbReference type="InterPro" id="IPR011047">
    <property type="entry name" value="Quinoprotein_ADH-like_sf"/>
</dbReference>
<dbReference type="SUPFAM" id="SSF50998">
    <property type="entry name" value="Quinoprotein alcohol dehydrogenase-like"/>
    <property type="match status" value="1"/>
</dbReference>
<dbReference type="InterPro" id="IPR015943">
    <property type="entry name" value="WD40/YVTN_repeat-like_dom_sf"/>
</dbReference>
<sequence>MRRMDHPGRTPGREKIEMEKAGERMNRSGCDRRRKVLRLVLAFFVAGVFFLGELSASRADSRSRLFYPSETPQYANQLDVETVALGFLGKAVLLSDARHNIIVLNITGEPILLPGADNGTINLLPGQAVVVAGNSHTSPLPSIVPSPAHQVGLSPLGLSSSEGLVFVADGNGTIDAINLSLSDRQIFEVPPLGNTGALRGHVTRMIQRSGLPSGKLGLAAPMLLKPGMLSVIAGGGDKQPGDTPVDAFSCRISPVAVTQDKGRIYIAGESGRIYFLNQSPSPVMIPVSHDGALRWVKVTTGMIIAVAGLGEEKAEVDGVPRSALDVSLSPTSIAVHNHHLFLADSNGTIDEINISQDHLQVAADARDPNQVHSLDPGEIVAISGNGNDVVGQHSEPAAWVSIRPKSLAISQKGLLYLADEDHSMGAGRILAMNVSRKPIFLPFPSTLSSRAAITLLPGRIVLVAGNSGRSPLVGTVPNNSREVGLDPAQIAYRHGMLTIGNLIGSIDLVNMRAKSVLVHPLDRSHTLLLPAGRIISLMGAGVGTAAGRGAEVP</sequence>
<accession>A0A094WCF6</accession>
<protein>
    <submittedName>
        <fullName evidence="2">Uncharacterized protein</fullName>
    </submittedName>
</protein>
<dbReference type="AlphaFoldDB" id="A0A094WCF6"/>
<dbReference type="Proteomes" id="UP000029452">
    <property type="component" value="Unassembled WGS sequence"/>
</dbReference>
<organism evidence="2 3">
    <name type="scientific">Leptospirillum ferriphilum</name>
    <dbReference type="NCBI Taxonomy" id="178606"/>
    <lineage>
        <taxon>Bacteria</taxon>
        <taxon>Pseudomonadati</taxon>
        <taxon>Nitrospirota</taxon>
        <taxon>Nitrospiria</taxon>
        <taxon>Nitrospirales</taxon>
        <taxon>Nitrospiraceae</taxon>
        <taxon>Leptospirillum</taxon>
    </lineage>
</organism>
<evidence type="ECO:0000313" key="2">
    <source>
        <dbReference type="EMBL" id="KGA94165.1"/>
    </source>
</evidence>
<name>A0A094WCF6_9BACT</name>
<evidence type="ECO:0000313" key="3">
    <source>
        <dbReference type="Proteomes" id="UP000029452"/>
    </source>
</evidence>
<feature type="region of interest" description="Disordered" evidence="1">
    <location>
        <begin position="1"/>
        <end position="27"/>
    </location>
</feature>
<dbReference type="PATRIC" id="fig|178606.4.peg.1326"/>
<reference evidence="2 3" key="1">
    <citation type="submission" date="2014-06" db="EMBL/GenBank/DDBJ databases">
        <title>Draft genome sequence of iron oxidizing acidophile Leptospirillum ferriphilum DSM14647.</title>
        <authorList>
            <person name="Cardenas J.P."/>
            <person name="Lazcano M."/>
            <person name="Ossandon F.J."/>
            <person name="Corbett M."/>
            <person name="Holmes D.S."/>
            <person name="Watkin E."/>
        </authorList>
    </citation>
    <scope>NUCLEOTIDE SEQUENCE [LARGE SCALE GENOMIC DNA]</scope>
    <source>
        <strain evidence="2 3">DSM 14647</strain>
    </source>
</reference>
<gene>
    <name evidence="2" type="ORF">LptCag_0791</name>
</gene>